<sequence length="82" mass="8988">MVATNQYPHIQSSSLRILFLASDSPESLNVPELHHTGTIGHILPLGMSSLNASRRNIKFECPVSLSCSRYGPINLFSIMPGH</sequence>
<keyword evidence="2" id="KW-1185">Reference proteome</keyword>
<name>A0A8X6L3T4_TRICU</name>
<accession>A0A8X6L3T4</accession>
<comment type="caution">
    <text evidence="1">The sequence shown here is derived from an EMBL/GenBank/DDBJ whole genome shotgun (WGS) entry which is preliminary data.</text>
</comment>
<proteinExistence type="predicted"/>
<dbReference type="EMBL" id="BMAO01033911">
    <property type="protein sequence ID" value="GFQ92733.1"/>
    <property type="molecule type" value="Genomic_DNA"/>
</dbReference>
<evidence type="ECO:0000313" key="2">
    <source>
        <dbReference type="Proteomes" id="UP000887116"/>
    </source>
</evidence>
<reference evidence="1" key="1">
    <citation type="submission" date="2020-07" db="EMBL/GenBank/DDBJ databases">
        <title>Multicomponent nature underlies the extraordinary mechanical properties of spider dragline silk.</title>
        <authorList>
            <person name="Kono N."/>
            <person name="Nakamura H."/>
            <person name="Mori M."/>
            <person name="Yoshida Y."/>
            <person name="Ohtoshi R."/>
            <person name="Malay A.D."/>
            <person name="Moran D.A.P."/>
            <person name="Tomita M."/>
            <person name="Numata K."/>
            <person name="Arakawa K."/>
        </authorList>
    </citation>
    <scope>NUCLEOTIDE SEQUENCE</scope>
</reference>
<organism evidence="1 2">
    <name type="scientific">Trichonephila clavata</name>
    <name type="common">Joro spider</name>
    <name type="synonym">Nephila clavata</name>
    <dbReference type="NCBI Taxonomy" id="2740835"/>
    <lineage>
        <taxon>Eukaryota</taxon>
        <taxon>Metazoa</taxon>
        <taxon>Ecdysozoa</taxon>
        <taxon>Arthropoda</taxon>
        <taxon>Chelicerata</taxon>
        <taxon>Arachnida</taxon>
        <taxon>Araneae</taxon>
        <taxon>Araneomorphae</taxon>
        <taxon>Entelegynae</taxon>
        <taxon>Araneoidea</taxon>
        <taxon>Nephilidae</taxon>
        <taxon>Trichonephila</taxon>
    </lineage>
</organism>
<evidence type="ECO:0000313" key="1">
    <source>
        <dbReference type="EMBL" id="GFQ92733.1"/>
    </source>
</evidence>
<protein>
    <submittedName>
        <fullName evidence="1">Uncharacterized protein</fullName>
    </submittedName>
</protein>
<dbReference type="Proteomes" id="UP000887116">
    <property type="component" value="Unassembled WGS sequence"/>
</dbReference>
<dbReference type="AlphaFoldDB" id="A0A8X6L3T4"/>
<gene>
    <name evidence="1" type="ORF">TNCT_43711</name>
</gene>